<gene>
    <name evidence="3" type="ORF">D4T97_009050</name>
</gene>
<dbReference type="EMBL" id="QYTV02000003">
    <property type="protein sequence ID" value="RST75381.1"/>
    <property type="molecule type" value="Genomic_DNA"/>
</dbReference>
<organism evidence="3 4">
    <name type="scientific">Siminovitchia acidinfaciens</name>
    <dbReference type="NCBI Taxonomy" id="2321395"/>
    <lineage>
        <taxon>Bacteria</taxon>
        <taxon>Bacillati</taxon>
        <taxon>Bacillota</taxon>
        <taxon>Bacilli</taxon>
        <taxon>Bacillales</taxon>
        <taxon>Bacillaceae</taxon>
        <taxon>Siminovitchia</taxon>
    </lineage>
</organism>
<evidence type="ECO:0000313" key="4">
    <source>
        <dbReference type="Proteomes" id="UP000287156"/>
    </source>
</evidence>
<name>A0A429Y2A5_9BACI</name>
<comment type="caution">
    <text evidence="3">The sequence shown here is derived from an EMBL/GenBank/DDBJ whole genome shotgun (WGS) entry which is preliminary data.</text>
</comment>
<evidence type="ECO:0000259" key="2">
    <source>
        <dbReference type="Pfam" id="PF07833"/>
    </source>
</evidence>
<accession>A0A429Y2A5</accession>
<feature type="transmembrane region" description="Helical" evidence="1">
    <location>
        <begin position="5"/>
        <end position="24"/>
    </location>
</feature>
<keyword evidence="4" id="KW-1185">Reference proteome</keyword>
<evidence type="ECO:0000256" key="1">
    <source>
        <dbReference type="SAM" id="Phobius"/>
    </source>
</evidence>
<keyword evidence="1" id="KW-0472">Membrane</keyword>
<dbReference type="Pfam" id="PF07833">
    <property type="entry name" value="Cu_amine_oxidN1"/>
    <property type="match status" value="1"/>
</dbReference>
<dbReference type="OrthoDB" id="2431422at2"/>
<dbReference type="RefSeq" id="WP_126049821.1">
    <property type="nucleotide sequence ID" value="NZ_QYTV02000003.1"/>
</dbReference>
<feature type="domain" description="Copper amine oxidase-like N-terminal" evidence="2">
    <location>
        <begin position="358"/>
        <end position="453"/>
    </location>
</feature>
<keyword evidence="1" id="KW-0812">Transmembrane</keyword>
<dbReference type="AlphaFoldDB" id="A0A429Y2A5"/>
<dbReference type="Proteomes" id="UP000287156">
    <property type="component" value="Unassembled WGS sequence"/>
</dbReference>
<reference evidence="3" key="1">
    <citation type="submission" date="2018-12" db="EMBL/GenBank/DDBJ databases">
        <authorList>
            <person name="Sun L."/>
            <person name="Chen Z."/>
        </authorList>
    </citation>
    <scope>NUCLEOTIDE SEQUENCE [LARGE SCALE GENOMIC DNA]</scope>
    <source>
        <strain evidence="3">3-2-2</strain>
    </source>
</reference>
<sequence>MTRRIFHFSLLMAAVIGSILFIQWKGYSVEKDKAVANLEQTVVVRHGADEFSIKQVINNLPEGQYQIRFPEKASDTNCLSAENKACKWVSGKGNKLKGNGMPVTFTYKLKAPTNPSEYWLENWGANIEGVSYSFTRVQLTELSWRKGSWAASDELAGKQKMDAIDYYVFEKEGGLPALYWNSKDLLPKEMNHHLTIYTEGNLPLNQAVFQKLVPNEKISVIISSIAEEVTEKGGLLFVPAQTEDANEQLARLLLKKKITLKKEEEWYIDLIASLMTGKVVDNKKVEKMRKTITSILTEDQLERWLESILSVETGLSSSKMDELLESTANIKTDFFQKNAEVSQPYQPFYFMDTRELYVNGHKAGDMKILIQNDRTYISFIPLIKRLGFHIESSSKKGEIVINKRGDRYNFFFSKKIFDLNGEQLGFRKNPFFVDQKEVYIDTAALSTLFGVNMVENTNEINIK</sequence>
<keyword evidence="1" id="KW-1133">Transmembrane helix</keyword>
<proteinExistence type="predicted"/>
<protein>
    <recommendedName>
        <fullName evidence="2">Copper amine oxidase-like N-terminal domain-containing protein</fullName>
    </recommendedName>
</protein>
<evidence type="ECO:0000313" key="3">
    <source>
        <dbReference type="EMBL" id="RST75381.1"/>
    </source>
</evidence>
<dbReference type="InterPro" id="IPR012854">
    <property type="entry name" value="Cu_amine_oxidase-like_N"/>
</dbReference>